<comment type="caution">
    <text evidence="1">The sequence shown here is derived from an EMBL/GenBank/DDBJ whole genome shotgun (WGS) entry which is preliminary data.</text>
</comment>
<dbReference type="AlphaFoldDB" id="A0A2C6DLN9"/>
<protein>
    <submittedName>
        <fullName evidence="1">Uncharacterized protein</fullName>
    </submittedName>
</protein>
<sequence length="61" mass="6830">MLGSCKVHRAYPDCEKLIHTPSMAKPVAVFDATSVVFVRRAFWLNLSVLLTESISFFATVQ</sequence>
<name>A0A2C6DLN9_9GAMM</name>
<keyword evidence="2" id="KW-1185">Reference proteome</keyword>
<evidence type="ECO:0000313" key="2">
    <source>
        <dbReference type="Proteomes" id="UP000224974"/>
    </source>
</evidence>
<dbReference type="Proteomes" id="UP000224974">
    <property type="component" value="Unassembled WGS sequence"/>
</dbReference>
<organism evidence="1 2">
    <name type="scientific">Budvicia aquatica</name>
    <dbReference type="NCBI Taxonomy" id="82979"/>
    <lineage>
        <taxon>Bacteria</taxon>
        <taxon>Pseudomonadati</taxon>
        <taxon>Pseudomonadota</taxon>
        <taxon>Gammaproteobacteria</taxon>
        <taxon>Enterobacterales</taxon>
        <taxon>Budviciaceae</taxon>
        <taxon>Budvicia</taxon>
    </lineage>
</organism>
<accession>A0A2C6DLN9</accession>
<proteinExistence type="predicted"/>
<evidence type="ECO:0000313" key="1">
    <source>
        <dbReference type="EMBL" id="PHI29731.1"/>
    </source>
</evidence>
<dbReference type="EMBL" id="PDDX01000001">
    <property type="protein sequence ID" value="PHI29731.1"/>
    <property type="molecule type" value="Genomic_DNA"/>
</dbReference>
<gene>
    <name evidence="1" type="ORF">CRN84_10475</name>
</gene>
<reference evidence="2" key="1">
    <citation type="submission" date="2017-09" db="EMBL/GenBank/DDBJ databases">
        <title>FDA dAtabase for Regulatory Grade micrObial Sequences (FDA-ARGOS): Supporting development and validation of Infectious Disease Dx tests.</title>
        <authorList>
            <person name="Minogue T."/>
            <person name="Wolcott M."/>
            <person name="Wasieloski L."/>
            <person name="Aguilar W."/>
            <person name="Moore D."/>
            <person name="Tallon L."/>
            <person name="Sadzewicz L."/>
            <person name="Ott S."/>
            <person name="Zhao X."/>
            <person name="Nagaraj S."/>
            <person name="Vavikolanu K."/>
            <person name="Aluvathingal J."/>
            <person name="Nadendla S."/>
            <person name="Sichtig H."/>
        </authorList>
    </citation>
    <scope>NUCLEOTIDE SEQUENCE [LARGE SCALE GENOMIC DNA]</scope>
    <source>
        <strain evidence="2">FDAARGOS_387</strain>
    </source>
</reference>